<name>A0A9P0F1F9_BEMTA</name>
<evidence type="ECO:0008006" key="3">
    <source>
        <dbReference type="Google" id="ProtNLM"/>
    </source>
</evidence>
<dbReference type="PANTHER" id="PTHR33273:SF2">
    <property type="entry name" value="ENDONUCLEASE_EXONUCLEASE_PHOSPHATASE DOMAIN-CONTAINING PROTEIN"/>
    <property type="match status" value="1"/>
</dbReference>
<protein>
    <recommendedName>
        <fullName evidence="3">Pre-C2HC domain-containing protein</fullName>
    </recommendedName>
</protein>
<evidence type="ECO:0000313" key="1">
    <source>
        <dbReference type="EMBL" id="CAH0384331.1"/>
    </source>
</evidence>
<evidence type="ECO:0000313" key="2">
    <source>
        <dbReference type="Proteomes" id="UP001152759"/>
    </source>
</evidence>
<reference evidence="1" key="1">
    <citation type="submission" date="2021-12" db="EMBL/GenBank/DDBJ databases">
        <authorList>
            <person name="King R."/>
        </authorList>
    </citation>
    <scope>NUCLEOTIDE SEQUENCE</scope>
</reference>
<accession>A0A9P0F1F9</accession>
<proteinExistence type="predicted"/>
<dbReference type="Proteomes" id="UP001152759">
    <property type="component" value="Chromosome 2"/>
</dbReference>
<organism evidence="1 2">
    <name type="scientific">Bemisia tabaci</name>
    <name type="common">Sweetpotato whitefly</name>
    <name type="synonym">Aleurodes tabaci</name>
    <dbReference type="NCBI Taxonomy" id="7038"/>
    <lineage>
        <taxon>Eukaryota</taxon>
        <taxon>Metazoa</taxon>
        <taxon>Ecdysozoa</taxon>
        <taxon>Arthropoda</taxon>
        <taxon>Hexapoda</taxon>
        <taxon>Insecta</taxon>
        <taxon>Pterygota</taxon>
        <taxon>Neoptera</taxon>
        <taxon>Paraneoptera</taxon>
        <taxon>Hemiptera</taxon>
        <taxon>Sternorrhyncha</taxon>
        <taxon>Aleyrodoidea</taxon>
        <taxon>Aleyrodidae</taxon>
        <taxon>Aleyrodinae</taxon>
        <taxon>Bemisia</taxon>
    </lineage>
</organism>
<dbReference type="EMBL" id="OU963863">
    <property type="protein sequence ID" value="CAH0384331.1"/>
    <property type="molecule type" value="Genomic_DNA"/>
</dbReference>
<sequence length="514" mass="58088">MPFYYTHVDEKHSSVYAYRFWCNHARAVYLCAPCNKNILSALCIHAINWQECIMCNKCFQVRSMEFTDFLPLEGPVFPSDHVISKVELDNLTLYKNLVTDKVPEVNSSSAGVSVSPAAASTPSPVPVKSSIDSEIKAANDWTIATRKNSRRKKEKRNVLFSQSPSVSQTANFSDKNVFNVLKVEKPVKQALTPPPPPPFFVSGVGKPLIFKKIVIDPLVKDAKMQIINRSQVKIVVRNSDDYNILLSHFKAEKLSFHTFQYKENKTVKRMIRGLPTDYPIEEIKSSLISQGLSVTSVTQIRHPITKASLPLFLFEANVTIDVTRRLEKIISINNLIVKIEYPQRKNTIPQCQNCLSYGHTKRYCYRSPRCVICGDLHASDQCVRKKDVENYIPLIPTCALCNGQHFGNYKGCKVHKDLRKKRLANFVNHKTVPSSELTNTSSVRNNVGSYANAVRNNLQSQSDNHFNINVTNSFNEFDKRLCALEKLVTSQSEQISHLLSIVSYLQQSINAGVV</sequence>
<dbReference type="AlphaFoldDB" id="A0A9P0F1F9"/>
<dbReference type="PANTHER" id="PTHR33273">
    <property type="entry name" value="DOMAIN-CONTAINING PROTEIN, PUTATIVE-RELATED"/>
    <property type="match status" value="1"/>
</dbReference>
<gene>
    <name evidence="1" type="ORF">BEMITA_LOCUS3663</name>
</gene>
<keyword evidence="2" id="KW-1185">Reference proteome</keyword>